<name>A0A2N5TG50_9BASI</name>
<evidence type="ECO:0000313" key="2">
    <source>
        <dbReference type="EMBL" id="PLW24461.1"/>
    </source>
</evidence>
<evidence type="ECO:0000256" key="1">
    <source>
        <dbReference type="SAM" id="MobiDB-lite"/>
    </source>
</evidence>
<proteinExistence type="predicted"/>
<feature type="compositionally biased region" description="Basic and acidic residues" evidence="1">
    <location>
        <begin position="62"/>
        <end position="72"/>
    </location>
</feature>
<reference evidence="2 3" key="1">
    <citation type="submission" date="2017-11" db="EMBL/GenBank/DDBJ databases">
        <title>De novo assembly and phasing of dikaryotic genomes from two isolates of Puccinia coronata f. sp. avenae, the causal agent of oat crown rust.</title>
        <authorList>
            <person name="Miller M.E."/>
            <person name="Zhang Y."/>
            <person name="Omidvar V."/>
            <person name="Sperschneider J."/>
            <person name="Schwessinger B."/>
            <person name="Raley C."/>
            <person name="Palmer J.M."/>
            <person name="Garnica D."/>
            <person name="Upadhyaya N."/>
            <person name="Rathjen J."/>
            <person name="Taylor J.M."/>
            <person name="Park R.F."/>
            <person name="Dodds P.N."/>
            <person name="Hirsch C.D."/>
            <person name="Kianian S.F."/>
            <person name="Figueroa M."/>
        </authorList>
    </citation>
    <scope>NUCLEOTIDE SEQUENCE [LARGE SCALE GENOMIC DNA]</scope>
    <source>
        <strain evidence="2">12SD80</strain>
    </source>
</reference>
<sequence length="94" mass="10620">MRKTPRGPSRADAIVLRRLPPASHPARRVRMDPPIKMIVAPGTEDITIQNLGWRGWDPSERRGSCLDVRAHDSPSSTTRPRLRKEGFQGAHGWF</sequence>
<dbReference type="Proteomes" id="UP000235392">
    <property type="component" value="Unassembled WGS sequence"/>
</dbReference>
<comment type="caution">
    <text evidence="2">The sequence shown here is derived from an EMBL/GenBank/DDBJ whole genome shotgun (WGS) entry which is preliminary data.</text>
</comment>
<dbReference type="EMBL" id="PGCI01000609">
    <property type="protein sequence ID" value="PLW24461.1"/>
    <property type="molecule type" value="Genomic_DNA"/>
</dbReference>
<accession>A0A2N5TG50</accession>
<gene>
    <name evidence="2" type="ORF">PCASD_11590</name>
</gene>
<evidence type="ECO:0000313" key="3">
    <source>
        <dbReference type="Proteomes" id="UP000235392"/>
    </source>
</evidence>
<organism evidence="2 3">
    <name type="scientific">Puccinia coronata f. sp. avenae</name>
    <dbReference type="NCBI Taxonomy" id="200324"/>
    <lineage>
        <taxon>Eukaryota</taxon>
        <taxon>Fungi</taxon>
        <taxon>Dikarya</taxon>
        <taxon>Basidiomycota</taxon>
        <taxon>Pucciniomycotina</taxon>
        <taxon>Pucciniomycetes</taxon>
        <taxon>Pucciniales</taxon>
        <taxon>Pucciniaceae</taxon>
        <taxon>Puccinia</taxon>
    </lineage>
</organism>
<protein>
    <submittedName>
        <fullName evidence="2">Uncharacterized protein</fullName>
    </submittedName>
</protein>
<feature type="region of interest" description="Disordered" evidence="1">
    <location>
        <begin position="62"/>
        <end position="94"/>
    </location>
</feature>
<dbReference type="AlphaFoldDB" id="A0A2N5TG50"/>